<accession>A0A4C1ZPJ8</accession>
<dbReference type="EMBL" id="BGZK01001987">
    <property type="protein sequence ID" value="GBP89262.1"/>
    <property type="molecule type" value="Genomic_DNA"/>
</dbReference>
<gene>
    <name evidence="1" type="ORF">EVAR_65749_1</name>
</gene>
<protein>
    <submittedName>
        <fullName evidence="1">Uncharacterized protein</fullName>
    </submittedName>
</protein>
<keyword evidence="2" id="KW-1185">Reference proteome</keyword>
<dbReference type="Proteomes" id="UP000299102">
    <property type="component" value="Unassembled WGS sequence"/>
</dbReference>
<comment type="caution">
    <text evidence="1">The sequence shown here is derived from an EMBL/GenBank/DDBJ whole genome shotgun (WGS) entry which is preliminary data.</text>
</comment>
<evidence type="ECO:0000313" key="1">
    <source>
        <dbReference type="EMBL" id="GBP89262.1"/>
    </source>
</evidence>
<sequence length="93" mass="11389">MLTPGFRWEIYHIRKKYGLHNPSDDVWEFIRCVYVRLGYRRRPLEPAVSRKVKNPNQKSRFIAADLPKIRKEIQMYLTQSLLGRCWNIRDIWR</sequence>
<reference evidence="1 2" key="1">
    <citation type="journal article" date="2019" name="Commun. Biol.">
        <title>The bagworm genome reveals a unique fibroin gene that provides high tensile strength.</title>
        <authorList>
            <person name="Kono N."/>
            <person name="Nakamura H."/>
            <person name="Ohtoshi R."/>
            <person name="Tomita M."/>
            <person name="Numata K."/>
            <person name="Arakawa K."/>
        </authorList>
    </citation>
    <scope>NUCLEOTIDE SEQUENCE [LARGE SCALE GENOMIC DNA]</scope>
</reference>
<name>A0A4C1ZPJ8_EUMVA</name>
<organism evidence="1 2">
    <name type="scientific">Eumeta variegata</name>
    <name type="common">Bagworm moth</name>
    <name type="synonym">Eumeta japonica</name>
    <dbReference type="NCBI Taxonomy" id="151549"/>
    <lineage>
        <taxon>Eukaryota</taxon>
        <taxon>Metazoa</taxon>
        <taxon>Ecdysozoa</taxon>
        <taxon>Arthropoda</taxon>
        <taxon>Hexapoda</taxon>
        <taxon>Insecta</taxon>
        <taxon>Pterygota</taxon>
        <taxon>Neoptera</taxon>
        <taxon>Endopterygota</taxon>
        <taxon>Lepidoptera</taxon>
        <taxon>Glossata</taxon>
        <taxon>Ditrysia</taxon>
        <taxon>Tineoidea</taxon>
        <taxon>Psychidae</taxon>
        <taxon>Oiketicinae</taxon>
        <taxon>Eumeta</taxon>
    </lineage>
</organism>
<evidence type="ECO:0000313" key="2">
    <source>
        <dbReference type="Proteomes" id="UP000299102"/>
    </source>
</evidence>
<dbReference type="AlphaFoldDB" id="A0A4C1ZPJ8"/>
<proteinExistence type="predicted"/>